<dbReference type="InterPro" id="IPR037483">
    <property type="entry name" value="YjjU-like"/>
</dbReference>
<keyword evidence="2" id="KW-0442">Lipid degradation</keyword>
<sequence>MVPVPTPLLNNVTDTALIFEGGGMRGSFSAGVVTALLDGEVHCDWVGGISAGSSCLVNYVARDTERARRSFVEIAEDPRLGNFGTWVRGRGMFQSEWIYEQTSEPGQALPLDYEAFRANPATIRVGGFRAADGEMLYWGRDELHPKRQLMLKVRASSTMPLLMPITTIDGVDYVDGALGPSGGIALDAAQADGYEKFLVVFTRPRGYRKSVVKTPLTLRTLFRRYPAIATALIERPANYNRTLDELLELEREGRAYLLFPDEMPIENGERNVARLRSVFDAGRAQAERELPAIREFLGLA</sequence>
<dbReference type="CDD" id="cd07208">
    <property type="entry name" value="Pat_hypo_Ecoli_yjju_like"/>
    <property type="match status" value="1"/>
</dbReference>
<reference evidence="4 5" key="1">
    <citation type="submission" date="2020-08" db="EMBL/GenBank/DDBJ databases">
        <title>Genome sequence of Tessaracoccus defluvii JCM 17540T.</title>
        <authorList>
            <person name="Hyun D.-W."/>
            <person name="Bae J.-W."/>
        </authorList>
    </citation>
    <scope>NUCLEOTIDE SEQUENCE [LARGE SCALE GENOMIC DNA]</scope>
    <source>
        <strain evidence="4 5">JCM 17540</strain>
    </source>
</reference>
<dbReference type="Pfam" id="PF01734">
    <property type="entry name" value="Patatin"/>
    <property type="match status" value="1"/>
</dbReference>
<protein>
    <submittedName>
        <fullName evidence="4">Patatin family protein</fullName>
    </submittedName>
</protein>
<evidence type="ECO:0000259" key="3">
    <source>
        <dbReference type="PROSITE" id="PS51635"/>
    </source>
</evidence>
<dbReference type="Proteomes" id="UP000516117">
    <property type="component" value="Chromosome"/>
</dbReference>
<feature type="short sequence motif" description="GXGXXG" evidence="2">
    <location>
        <begin position="21"/>
        <end position="26"/>
    </location>
</feature>
<feature type="active site" description="Proton acceptor" evidence="2">
    <location>
        <position position="175"/>
    </location>
</feature>
<evidence type="ECO:0000313" key="5">
    <source>
        <dbReference type="Proteomes" id="UP000516117"/>
    </source>
</evidence>
<dbReference type="Gene3D" id="3.40.1090.10">
    <property type="entry name" value="Cytosolic phospholipase A2 catalytic domain"/>
    <property type="match status" value="1"/>
</dbReference>
<dbReference type="KEGG" id="tdf:H9L22_07835"/>
<evidence type="ECO:0000313" key="4">
    <source>
        <dbReference type="EMBL" id="QNP57172.1"/>
    </source>
</evidence>
<dbReference type="AlphaFoldDB" id="A0A7H0H9F6"/>
<keyword evidence="2" id="KW-0378">Hydrolase</keyword>
<feature type="active site" description="Nucleophile" evidence="2">
    <location>
        <position position="50"/>
    </location>
</feature>
<keyword evidence="1 2" id="KW-0443">Lipid metabolism</keyword>
<feature type="domain" description="PNPLA" evidence="3">
    <location>
        <begin position="17"/>
        <end position="190"/>
    </location>
</feature>
<evidence type="ECO:0000256" key="2">
    <source>
        <dbReference type="PROSITE-ProRule" id="PRU01161"/>
    </source>
</evidence>
<feature type="short sequence motif" description="DGA/G" evidence="2">
    <location>
        <begin position="175"/>
        <end position="177"/>
    </location>
</feature>
<evidence type="ECO:0000256" key="1">
    <source>
        <dbReference type="ARBA" id="ARBA00023098"/>
    </source>
</evidence>
<dbReference type="InterPro" id="IPR002641">
    <property type="entry name" value="PNPLA_dom"/>
</dbReference>
<dbReference type="PROSITE" id="PS51635">
    <property type="entry name" value="PNPLA"/>
    <property type="match status" value="1"/>
</dbReference>
<dbReference type="InterPro" id="IPR016035">
    <property type="entry name" value="Acyl_Trfase/lysoPLipase"/>
</dbReference>
<dbReference type="GO" id="GO:0016787">
    <property type="term" value="F:hydrolase activity"/>
    <property type="evidence" value="ECO:0007669"/>
    <property type="project" value="UniProtKB-UniRule"/>
</dbReference>
<organism evidence="4 5">
    <name type="scientific">Tessaracoccus defluvii</name>
    <dbReference type="NCBI Taxonomy" id="1285901"/>
    <lineage>
        <taxon>Bacteria</taxon>
        <taxon>Bacillati</taxon>
        <taxon>Actinomycetota</taxon>
        <taxon>Actinomycetes</taxon>
        <taxon>Propionibacteriales</taxon>
        <taxon>Propionibacteriaceae</taxon>
        <taxon>Tessaracoccus</taxon>
    </lineage>
</organism>
<name>A0A7H0H9F6_9ACTN</name>
<keyword evidence="5" id="KW-1185">Reference proteome</keyword>
<dbReference type="Pfam" id="PF19890">
    <property type="entry name" value="DUF6363"/>
    <property type="match status" value="1"/>
</dbReference>
<gene>
    <name evidence="4" type="ORF">H9L22_07835</name>
</gene>
<feature type="short sequence motif" description="GXSXG" evidence="2">
    <location>
        <begin position="48"/>
        <end position="52"/>
    </location>
</feature>
<proteinExistence type="predicted"/>
<dbReference type="GO" id="GO:0016042">
    <property type="term" value="P:lipid catabolic process"/>
    <property type="evidence" value="ECO:0007669"/>
    <property type="project" value="UniProtKB-UniRule"/>
</dbReference>
<accession>A0A7H0H9F6</accession>
<dbReference type="EMBL" id="CP060789">
    <property type="protein sequence ID" value="QNP57172.1"/>
    <property type="molecule type" value="Genomic_DNA"/>
</dbReference>
<dbReference type="InterPro" id="IPR045943">
    <property type="entry name" value="DUF6363"/>
</dbReference>
<dbReference type="SUPFAM" id="SSF52151">
    <property type="entry name" value="FabD/lysophospholipase-like"/>
    <property type="match status" value="1"/>
</dbReference>